<evidence type="ECO:0000313" key="2">
    <source>
        <dbReference type="Proteomes" id="UP000034444"/>
    </source>
</evidence>
<dbReference type="EMBL" id="CP011308">
    <property type="protein sequence ID" value="AKF25023.1"/>
    <property type="molecule type" value="Genomic_DNA"/>
</dbReference>
<reference evidence="1 2" key="1">
    <citation type="submission" date="2015-04" db="EMBL/GenBank/DDBJ databases">
        <title>Complete genome sequence of Sulfurovum lithotrophicum ATCC BAA-797T.</title>
        <authorList>
            <person name="Ahn J."/>
            <person name="Park G."/>
            <person name="Jeon W."/>
            <person name="Jang Y."/>
            <person name="Jang M."/>
            <person name="Lee H."/>
            <person name="Lee H."/>
        </authorList>
    </citation>
    <scope>NUCLEOTIDE SEQUENCE [LARGE SCALE GENOMIC DNA]</scope>
    <source>
        <strain evidence="2">ATCC BAA-797 / 42BKT</strain>
    </source>
</reference>
<protein>
    <recommendedName>
        <fullName evidence="3">Toprim domain-containing protein</fullName>
    </recommendedName>
</protein>
<evidence type="ECO:0000313" key="1">
    <source>
        <dbReference type="EMBL" id="AKF25023.1"/>
    </source>
</evidence>
<evidence type="ECO:0008006" key="3">
    <source>
        <dbReference type="Google" id="ProtNLM"/>
    </source>
</evidence>
<dbReference type="KEGG" id="slh:YH65_06165"/>
<gene>
    <name evidence="1" type="ORF">YH65_06165</name>
</gene>
<name>A0A7U4M198_9BACT</name>
<sequence length="194" mass="22656">MYLSSGQIPNFEIAQMARALQSEPDVYLVTMTDYDPAGREISSNFAKKLQMALDAFSHGESVVHHGSVTFEDPLERYNTYELSARQQKKWEEGTHGVELDTIPKTDRIETIRATLEKLLPLEMFEELSLERARKEEYTVRLDSSEEYSHLKQAVKMFKEDMWAKVLELDYTFDTDRFEVYRDHEVVKMTKITAL</sequence>
<dbReference type="AlphaFoldDB" id="A0A7U4M198"/>
<keyword evidence="2" id="KW-1185">Reference proteome</keyword>
<proteinExistence type="predicted"/>
<organism evidence="1 2">
    <name type="scientific">Sulfurovum lithotrophicum</name>
    <dbReference type="NCBI Taxonomy" id="206403"/>
    <lineage>
        <taxon>Bacteria</taxon>
        <taxon>Pseudomonadati</taxon>
        <taxon>Campylobacterota</taxon>
        <taxon>Epsilonproteobacteria</taxon>
        <taxon>Campylobacterales</taxon>
        <taxon>Sulfurovaceae</taxon>
        <taxon>Sulfurovum</taxon>
    </lineage>
</organism>
<reference evidence="2" key="2">
    <citation type="journal article" date="2017" name="Stand. Genomic Sci.">
        <title>Complete genome sequence of the sulfur-oxidizing chemolithoautotrophic Sulfurovum lithotrophicum 42BKTT.</title>
        <authorList>
            <person name="Jeon W."/>
            <person name="Priscilla L."/>
            <person name="Park G."/>
            <person name="Lee H."/>
            <person name="Lee N."/>
            <person name="Lee D."/>
            <person name="Kwon H."/>
            <person name="Ahn I."/>
            <person name="Lee C."/>
            <person name="Lee H."/>
            <person name="Ahn J."/>
        </authorList>
    </citation>
    <scope>NUCLEOTIDE SEQUENCE [LARGE SCALE GENOMIC DNA]</scope>
    <source>
        <strain evidence="2">ATCC BAA-797 / 42BKT</strain>
    </source>
</reference>
<dbReference type="Proteomes" id="UP000034444">
    <property type="component" value="Chromosome"/>
</dbReference>
<accession>A0A7U4M198</accession>